<gene>
    <name evidence="1" type="ORF">Mal48_19810</name>
</gene>
<accession>A0A517QM69</accession>
<sequence length="417" mass="46387">MLENEQIRLSQIRKFFMKHSQITILGAGPIGIEAALACLERGWNVTIYERGNVGENLQKWGHVRLFSPFQLNHSPRGARKLRESGRTLPDEEALLLSDEYINEYLKPLSEIPEIAEVLETQTTVRHISRDMQLKGDHIGSEQRADSPFRLLLESEGIEKYVTADFVLDCTGTFGNHNWLGRGGIPCLGERKFADRIRYDLPDLLNKDRQNYSGLATLVVGSGYSAATNIVSLASLRQEAPSTTLYWVTRKTGDAPLTPIPEDALPERKQLTQRANQLASQSSDVNWIGGAVVDSILAEPESNQLKVTLVMTRENTTRTILVDRILANVGFHPERSIYEELQIHECYASHGPMKLAAALMGESSADCLTQASPGASTLINPEPNFFILGSKSYGRSSRFLLKVGLEQVDQIVDLIAKK</sequence>
<proteinExistence type="predicted"/>
<protein>
    <submittedName>
        <fullName evidence="1">Dihydropyrimidine dehydrogenase subunit A</fullName>
    </submittedName>
</protein>
<dbReference type="AlphaFoldDB" id="A0A517QM69"/>
<evidence type="ECO:0000313" key="1">
    <source>
        <dbReference type="EMBL" id="QDT32734.1"/>
    </source>
</evidence>
<dbReference type="EMBL" id="CP036267">
    <property type="protein sequence ID" value="QDT32734.1"/>
    <property type="molecule type" value="Genomic_DNA"/>
</dbReference>
<dbReference type="InterPro" id="IPR036188">
    <property type="entry name" value="FAD/NAD-bd_sf"/>
</dbReference>
<evidence type="ECO:0000313" key="2">
    <source>
        <dbReference type="Proteomes" id="UP000315724"/>
    </source>
</evidence>
<name>A0A517QM69_9PLAN</name>
<dbReference type="Proteomes" id="UP000315724">
    <property type="component" value="Chromosome"/>
</dbReference>
<dbReference type="PRINTS" id="PR00368">
    <property type="entry name" value="FADPNR"/>
</dbReference>
<reference evidence="1 2" key="1">
    <citation type="submission" date="2019-02" db="EMBL/GenBank/DDBJ databases">
        <title>Deep-cultivation of Planctomycetes and their phenomic and genomic characterization uncovers novel biology.</title>
        <authorList>
            <person name="Wiegand S."/>
            <person name="Jogler M."/>
            <person name="Boedeker C."/>
            <person name="Pinto D."/>
            <person name="Vollmers J."/>
            <person name="Rivas-Marin E."/>
            <person name="Kohn T."/>
            <person name="Peeters S.H."/>
            <person name="Heuer A."/>
            <person name="Rast P."/>
            <person name="Oberbeckmann S."/>
            <person name="Bunk B."/>
            <person name="Jeske O."/>
            <person name="Meyerdierks A."/>
            <person name="Storesund J.E."/>
            <person name="Kallscheuer N."/>
            <person name="Luecker S."/>
            <person name="Lage O.M."/>
            <person name="Pohl T."/>
            <person name="Merkel B.J."/>
            <person name="Hornburger P."/>
            <person name="Mueller R.-W."/>
            <person name="Bruemmer F."/>
            <person name="Labrenz M."/>
            <person name="Spormann A.M."/>
            <person name="Op den Camp H."/>
            <person name="Overmann J."/>
            <person name="Amann R."/>
            <person name="Jetten M.S.M."/>
            <person name="Mascher T."/>
            <person name="Medema M.H."/>
            <person name="Devos D.P."/>
            <person name="Kaster A.-K."/>
            <person name="Ovreas L."/>
            <person name="Rohde M."/>
            <person name="Galperin M.Y."/>
            <person name="Jogler C."/>
        </authorList>
    </citation>
    <scope>NUCLEOTIDE SEQUENCE [LARGE SCALE GENOMIC DNA]</scope>
    <source>
        <strain evidence="1 2">Mal48</strain>
    </source>
</reference>
<keyword evidence="2" id="KW-1185">Reference proteome</keyword>
<dbReference type="SUPFAM" id="SSF51905">
    <property type="entry name" value="FAD/NAD(P)-binding domain"/>
    <property type="match status" value="1"/>
</dbReference>
<dbReference type="Gene3D" id="3.50.50.60">
    <property type="entry name" value="FAD/NAD(P)-binding domain"/>
    <property type="match status" value="1"/>
</dbReference>
<dbReference type="KEGG" id="tpol:Mal48_19810"/>
<organism evidence="1 2">
    <name type="scientific">Thalassoglobus polymorphus</name>
    <dbReference type="NCBI Taxonomy" id="2527994"/>
    <lineage>
        <taxon>Bacteria</taxon>
        <taxon>Pseudomonadati</taxon>
        <taxon>Planctomycetota</taxon>
        <taxon>Planctomycetia</taxon>
        <taxon>Planctomycetales</taxon>
        <taxon>Planctomycetaceae</taxon>
        <taxon>Thalassoglobus</taxon>
    </lineage>
</organism>